<dbReference type="SUPFAM" id="SSF53681">
    <property type="entry name" value="Aspartate/glutamate racemase"/>
    <property type="match status" value="2"/>
</dbReference>
<keyword evidence="4" id="KW-1185">Reference proteome</keyword>
<evidence type="ECO:0000313" key="4">
    <source>
        <dbReference type="Proteomes" id="UP001596170"/>
    </source>
</evidence>
<dbReference type="PANTHER" id="PTHR21198">
    <property type="entry name" value="GLUTAMATE RACEMASE"/>
    <property type="match status" value="1"/>
</dbReference>
<gene>
    <name evidence="3" type="ORF">ACFPYN_15145</name>
</gene>
<comment type="caution">
    <text evidence="3">The sequence shown here is derived from an EMBL/GenBank/DDBJ whole genome shotgun (WGS) entry which is preliminary data.</text>
</comment>
<dbReference type="InterPro" id="IPR004380">
    <property type="entry name" value="Asp_race"/>
</dbReference>
<evidence type="ECO:0000256" key="1">
    <source>
        <dbReference type="ARBA" id="ARBA00007847"/>
    </source>
</evidence>
<dbReference type="EMBL" id="JBHSRI010000025">
    <property type="protein sequence ID" value="MFC6040762.1"/>
    <property type="molecule type" value="Genomic_DNA"/>
</dbReference>
<dbReference type="RefSeq" id="WP_377735863.1">
    <property type="nucleotide sequence ID" value="NZ_JBHSRI010000025.1"/>
</dbReference>
<protein>
    <submittedName>
        <fullName evidence="3">Aspartate/glutamate racemase family protein</fullName>
    </submittedName>
</protein>
<accession>A0ABW1LCL2</accession>
<reference evidence="4" key="1">
    <citation type="journal article" date="2019" name="Int. J. Syst. Evol. Microbiol.">
        <title>The Global Catalogue of Microorganisms (GCM) 10K type strain sequencing project: providing services to taxonomists for standard genome sequencing and annotation.</title>
        <authorList>
            <consortium name="The Broad Institute Genomics Platform"/>
            <consortium name="The Broad Institute Genome Sequencing Center for Infectious Disease"/>
            <person name="Wu L."/>
            <person name="Ma J."/>
        </authorList>
    </citation>
    <scope>NUCLEOTIDE SEQUENCE [LARGE SCALE GENOMIC DNA]</scope>
    <source>
        <strain evidence="4">CCUG 54527</strain>
    </source>
</reference>
<dbReference type="Proteomes" id="UP001596170">
    <property type="component" value="Unassembled WGS sequence"/>
</dbReference>
<proteinExistence type="inferred from homology"/>
<dbReference type="PANTHER" id="PTHR21198:SF7">
    <property type="entry name" value="ASPARTATE-GLUTAMATE RACEMASE FAMILY"/>
    <property type="match status" value="1"/>
</dbReference>
<comment type="similarity">
    <text evidence="1">Belongs to the aspartate/glutamate racemases family.</text>
</comment>
<dbReference type="InterPro" id="IPR015942">
    <property type="entry name" value="Asp/Glu/hydantoin_racemase"/>
</dbReference>
<organism evidence="3 4">
    <name type="scientific">Paenisporosarcina macmurdoensis</name>
    <dbReference type="NCBI Taxonomy" id="212659"/>
    <lineage>
        <taxon>Bacteria</taxon>
        <taxon>Bacillati</taxon>
        <taxon>Bacillota</taxon>
        <taxon>Bacilli</taxon>
        <taxon>Bacillales</taxon>
        <taxon>Caryophanaceae</taxon>
        <taxon>Paenisporosarcina</taxon>
    </lineage>
</organism>
<dbReference type="InterPro" id="IPR001920">
    <property type="entry name" value="Asp/Glu_race"/>
</dbReference>
<sequence>MKVFKISRVGQIKTRREINLSKTIGILGGMGPSATVDLFNKIISNTPAISDQDHLHIIINNNPKIPPRMNALNPGSESPLPELIKGAQILQKAGADFIIMPCNTAHIWYQEISDSITIPFYNMITNAVDHTLNQINGSNSTVLLLATHTTIHTRLYQKAFQETAVTLIIPSHTEQIMVNEAISSVKGGLLKTNPYLKAFNKMLDDYANQGVMHILGGCSELPLLFPFLNEKIDKLDPTLMLAQLAVSKGL</sequence>
<evidence type="ECO:0000256" key="2">
    <source>
        <dbReference type="ARBA" id="ARBA00023235"/>
    </source>
</evidence>
<dbReference type="NCBIfam" id="TIGR00035">
    <property type="entry name" value="asp_race"/>
    <property type="match status" value="1"/>
</dbReference>
<name>A0ABW1LCL2_9BACL</name>
<keyword evidence="2" id="KW-0413">Isomerase</keyword>
<dbReference type="Pfam" id="PF01177">
    <property type="entry name" value="Asp_Glu_race"/>
    <property type="match status" value="1"/>
</dbReference>
<dbReference type="Gene3D" id="3.40.50.1860">
    <property type="match status" value="2"/>
</dbReference>
<evidence type="ECO:0000313" key="3">
    <source>
        <dbReference type="EMBL" id="MFC6040762.1"/>
    </source>
</evidence>